<proteinExistence type="predicted"/>
<protein>
    <submittedName>
        <fullName evidence="1">Uncharacterized protein</fullName>
    </submittedName>
</protein>
<organism evidence="1 2">
    <name type="scientific">Aeromonas veronii</name>
    <dbReference type="NCBI Taxonomy" id="654"/>
    <lineage>
        <taxon>Bacteria</taxon>
        <taxon>Pseudomonadati</taxon>
        <taxon>Pseudomonadota</taxon>
        <taxon>Gammaproteobacteria</taxon>
        <taxon>Aeromonadales</taxon>
        <taxon>Aeromonadaceae</taxon>
        <taxon>Aeromonas</taxon>
    </lineage>
</organism>
<evidence type="ECO:0000313" key="2">
    <source>
        <dbReference type="Proteomes" id="UP000323129"/>
    </source>
</evidence>
<keyword evidence="2" id="KW-1185">Reference proteome</keyword>
<dbReference type="RefSeq" id="WP_115578114.1">
    <property type="nucleotide sequence ID" value="NZ_NMUS01000046.1"/>
</dbReference>
<dbReference type="EMBL" id="NQMC01000044">
    <property type="protein sequence ID" value="TYD43017.1"/>
    <property type="molecule type" value="Genomic_DNA"/>
</dbReference>
<reference evidence="1 2" key="1">
    <citation type="submission" date="2017-08" db="EMBL/GenBank/DDBJ databases">
        <title>Aeromonas veronii bv sobria strain NS22 whole genome sequencing.</title>
        <authorList>
            <person name="Katharios P."/>
            <person name="Ha V.Q."/>
            <person name="Smyrli M."/>
        </authorList>
    </citation>
    <scope>NUCLEOTIDE SEQUENCE [LARGE SCALE GENOMIC DNA]</scope>
    <source>
        <strain evidence="1 2">NS22</strain>
    </source>
</reference>
<comment type="caution">
    <text evidence="1">The sequence shown here is derived from an EMBL/GenBank/DDBJ whole genome shotgun (WGS) entry which is preliminary data.</text>
</comment>
<gene>
    <name evidence="1" type="ORF">CJF24_14940</name>
</gene>
<accession>A0ABY3MJC8</accession>
<name>A0ABY3MJC8_AERVE</name>
<evidence type="ECO:0000313" key="1">
    <source>
        <dbReference type="EMBL" id="TYD43017.1"/>
    </source>
</evidence>
<sequence length="232" mass="26873">MEIQEYLSKLNIESQLILQKTVLQKDKIGMMHHLSSCLFDLSNCIPDPQGKEMLETVCAQLESATFTLTLGLYRQAFSSLRLALEMGLAAIYFSAHRVELNEWIDGRIDIKWSRLVDEENGVLSQRFTKAFCKDLTDDVKSYRIKSISVYRQLSEYVHGNNETWEFSSIKLSYKDELIEKYFESYKDATSVIIFATICRYISIINSVDKESLDFIPHEFHHIAAIRTMFGHS</sequence>
<dbReference type="Proteomes" id="UP000323129">
    <property type="component" value="Unassembled WGS sequence"/>
</dbReference>